<evidence type="ECO:0000313" key="6">
    <source>
        <dbReference type="EMBL" id="MST59329.1"/>
    </source>
</evidence>
<feature type="domain" description="Cell envelope-related transcriptional attenuator" evidence="4">
    <location>
        <begin position="91"/>
        <end position="238"/>
    </location>
</feature>
<dbReference type="Proteomes" id="UP000434342">
    <property type="component" value="Unassembled WGS sequence"/>
</dbReference>
<dbReference type="Pfam" id="PF03816">
    <property type="entry name" value="LytR_cpsA_psr"/>
    <property type="match status" value="1"/>
</dbReference>
<dbReference type="Gene3D" id="3.40.630.190">
    <property type="entry name" value="LCP protein"/>
    <property type="match status" value="1"/>
</dbReference>
<dbReference type="InterPro" id="IPR050922">
    <property type="entry name" value="LytR/CpsA/Psr_CW_biosynth"/>
</dbReference>
<feature type="transmembrane region" description="Helical" evidence="3">
    <location>
        <begin position="12"/>
        <end position="35"/>
    </location>
</feature>
<dbReference type="InterPro" id="IPR027381">
    <property type="entry name" value="LytR/CpsA/Psr_C"/>
</dbReference>
<dbReference type="PANTHER" id="PTHR33392:SF6">
    <property type="entry name" value="POLYISOPRENYL-TEICHOIC ACID--PEPTIDOGLYCAN TEICHOIC ACID TRANSFERASE TAGU"/>
    <property type="match status" value="1"/>
</dbReference>
<accession>A0A6N7X7T1</accession>
<proteinExistence type="inferred from homology"/>
<dbReference type="InterPro" id="IPR004474">
    <property type="entry name" value="LytR_CpsA_psr"/>
</dbReference>
<name>A0A6N7X7T1_9ACTN</name>
<protein>
    <submittedName>
        <fullName evidence="6">LytR family transcriptional regulator</fullName>
    </submittedName>
</protein>
<feature type="compositionally biased region" description="Low complexity" evidence="2">
    <location>
        <begin position="472"/>
        <end position="482"/>
    </location>
</feature>
<dbReference type="PANTHER" id="PTHR33392">
    <property type="entry name" value="POLYISOPRENYL-TEICHOIC ACID--PEPTIDOGLYCAN TEICHOIC ACID TRANSFERASE TAGU"/>
    <property type="match status" value="1"/>
</dbReference>
<dbReference type="AlphaFoldDB" id="A0A6N7X7T1"/>
<dbReference type="Gene3D" id="3.30.70.2390">
    <property type="match status" value="1"/>
</dbReference>
<gene>
    <name evidence="6" type="ORF">FYJ69_00175</name>
</gene>
<keyword evidence="3" id="KW-0812">Transmembrane</keyword>
<evidence type="ECO:0000256" key="2">
    <source>
        <dbReference type="SAM" id="MobiDB-lite"/>
    </source>
</evidence>
<evidence type="ECO:0000259" key="4">
    <source>
        <dbReference type="Pfam" id="PF03816"/>
    </source>
</evidence>
<feature type="domain" description="LytR/CpsA/Psr regulator C-terminal" evidence="5">
    <location>
        <begin position="366"/>
        <end position="451"/>
    </location>
</feature>
<dbReference type="NCBIfam" id="TIGR00350">
    <property type="entry name" value="lytR_cpsA_psr"/>
    <property type="match status" value="1"/>
</dbReference>
<keyword evidence="3" id="KW-1133">Transmembrane helix</keyword>
<evidence type="ECO:0000256" key="1">
    <source>
        <dbReference type="ARBA" id="ARBA00006068"/>
    </source>
</evidence>
<keyword evidence="3" id="KW-0472">Membrane</keyword>
<reference evidence="6 7" key="1">
    <citation type="submission" date="2019-08" db="EMBL/GenBank/DDBJ databases">
        <title>In-depth cultivation of the pig gut microbiome towards novel bacterial diversity and tailored functional studies.</title>
        <authorList>
            <person name="Wylensek D."/>
            <person name="Hitch T.C.A."/>
            <person name="Clavel T."/>
        </authorList>
    </citation>
    <scope>NUCLEOTIDE SEQUENCE [LARGE SCALE GENOMIC DNA]</scope>
    <source>
        <strain evidence="6 7">WB01_CNA04</strain>
    </source>
</reference>
<feature type="region of interest" description="Disordered" evidence="2">
    <location>
        <begin position="458"/>
        <end position="482"/>
    </location>
</feature>
<evidence type="ECO:0000256" key="3">
    <source>
        <dbReference type="SAM" id="Phobius"/>
    </source>
</evidence>
<organism evidence="6 7">
    <name type="scientific">Parafannyhessea umbonata</name>
    <dbReference type="NCBI Taxonomy" id="604330"/>
    <lineage>
        <taxon>Bacteria</taxon>
        <taxon>Bacillati</taxon>
        <taxon>Actinomycetota</taxon>
        <taxon>Coriobacteriia</taxon>
        <taxon>Coriobacteriales</taxon>
        <taxon>Atopobiaceae</taxon>
        <taxon>Parafannyhessea</taxon>
    </lineage>
</organism>
<dbReference type="Pfam" id="PF13399">
    <property type="entry name" value="LytR_C"/>
    <property type="match status" value="1"/>
</dbReference>
<dbReference type="EMBL" id="VUND01000001">
    <property type="protein sequence ID" value="MST59329.1"/>
    <property type="molecule type" value="Genomic_DNA"/>
</dbReference>
<evidence type="ECO:0000259" key="5">
    <source>
        <dbReference type="Pfam" id="PF13399"/>
    </source>
</evidence>
<sequence length="482" mass="50101">MEKRQRRGRHHVLRAVLVTLVALVVAGGAAVAAYVHHINTTITAGVDDKLRDTLVETKDPGDPFYMLLLGIDKDEERAESKDYGEDYSAYRTDTIILARVDPRDKKVTLISIPRDTLVDMGTNGKQKINAAYSFGGAAYATKIVSEFAGVDISHYAEIDMDGFAKVVDAIGGVTVDLPVAVKDPKYTGLDLPAGKQKLDGKTAALLGRARHAYDSYGGGDFYRAANQRMLIGAVITKVMKGGASTIVPTVTTLSGYVTTDMDVTSIASLASSFKGIDVEKDVYSGQCPTISKYVDSTWYEICDTTTWKKIMDRVDKGLPPYEDASQDFTAGVAGSVGVSTSTGDNSSSSSASANDAAQVSPEYTGTVLVLNGTSTAGVAGNGASTLTSAGFTATTNDAPSLQAKTTVYYNGDTQAKAAGVAKALGLSAAPVQNDGSWDTSTDVVVVFGADWIDGSAKSADATGSTGTGGATTAGSNAVTGTN</sequence>
<comment type="similarity">
    <text evidence="1">Belongs to the LytR/CpsA/Psr (LCP) family.</text>
</comment>
<evidence type="ECO:0000313" key="7">
    <source>
        <dbReference type="Proteomes" id="UP000434342"/>
    </source>
</evidence>
<comment type="caution">
    <text evidence="6">The sequence shown here is derived from an EMBL/GenBank/DDBJ whole genome shotgun (WGS) entry which is preliminary data.</text>
</comment>